<evidence type="ECO:0008006" key="5">
    <source>
        <dbReference type="Google" id="ProtNLM"/>
    </source>
</evidence>
<dbReference type="SUPFAM" id="SSF47769">
    <property type="entry name" value="SAM/Pointed domain"/>
    <property type="match status" value="1"/>
</dbReference>
<dbReference type="AlphaFoldDB" id="A0A194PTJ4"/>
<evidence type="ECO:0000313" key="4">
    <source>
        <dbReference type="Proteomes" id="UP000053268"/>
    </source>
</evidence>
<evidence type="ECO:0000256" key="2">
    <source>
        <dbReference type="SAM" id="MobiDB-lite"/>
    </source>
</evidence>
<feature type="region of interest" description="Disordered" evidence="2">
    <location>
        <begin position="358"/>
        <end position="380"/>
    </location>
</feature>
<keyword evidence="1" id="KW-0175">Coiled coil</keyword>
<dbReference type="STRING" id="66420.A0A194PTJ4"/>
<name>A0A194PTJ4_PAPXU</name>
<feature type="compositionally biased region" description="Polar residues" evidence="2">
    <location>
        <begin position="358"/>
        <end position="371"/>
    </location>
</feature>
<dbReference type="EMBL" id="KQ459593">
    <property type="protein sequence ID" value="KPI96632.1"/>
    <property type="molecule type" value="Genomic_DNA"/>
</dbReference>
<sequence length="859" mass="98459">MKVVLTNCITDTSKKGVRVIKMQQPIYQDQQGGQQGAAQQQMLLCPVRLVYETQILVQPGEQIQPNQTIFINPHNPPPWIQNRPQNNVMYVQQMAPNNFMQQIQQHPAQNPIYIHQNYNNIQQMIPQQIISQAQHKEVRTTNVQMTNMLQRNPAQSLQPTPGPYNTAPSEPTQNTATANYGVIPANYMQNQITQNQINFIPTNVNNKQIIQNVQTPPRPAVTTTNVMNFQRNIEMQQNIPRPVQQTFQHESNMIQTSLPQSITMVPIQPTQPLQRPNDTQDQITQIRPMQTLVANKPTLPPTSSTISNSTHERIVKKIAAVSPKGNITVNTLVNTAPKNVPSYSYRPIQPRPQQQRNIASNLTPNNTQTQIKGPPKLQPPLPYNANPLTYVMTSNYTNTEQSMFNRKRKSESPDEVQKKMMINHIPQKNSPVAVVSSVQTNTVSSIGVNTMPMQKTHKMPPNISRMPTMIRNEETIKDIQRMEVQTVKETSQSETEKLLRNTVFTQARNRVLSDKQEIISTNVVKVETVTSDIKSESILKKELEKEPAKNMEESKKELVKNEEENKIELINKEEENKKDLVKKEEEIRKDLIKKEEEIRKDLIKKEEEIRKDLIKKEEEIRKDIIKKEEESKKVLVKKEENKIELIKKEEENKEATKNEDSDPVFVQAKEEKIGKDANDVVKPNIREINVLGNSKSNDKNGFVLTHVLDGYVIQESNIAFPIRRPLKEKPLPPNTVTEVKKDTKVKPENSTKIFNLSNLNLNDAEEKKKLAEEEENKDCKESVSKKDNPFAALKTETVKSWTVKELTEHLVKYEWEETVSVLLEHEIDGESLYLVSKNQLVSIGISEEHADIICDFVKR</sequence>
<dbReference type="Gene3D" id="1.10.150.50">
    <property type="entry name" value="Transcription Factor, Ets-1"/>
    <property type="match status" value="1"/>
</dbReference>
<accession>A0A194PTJ4</accession>
<evidence type="ECO:0000313" key="3">
    <source>
        <dbReference type="EMBL" id="KPI96632.1"/>
    </source>
</evidence>
<dbReference type="Proteomes" id="UP000053268">
    <property type="component" value="Unassembled WGS sequence"/>
</dbReference>
<reference evidence="3 4" key="1">
    <citation type="journal article" date="2015" name="Nat. Commun.">
        <title>Outbred genome sequencing and CRISPR/Cas9 gene editing in butterflies.</title>
        <authorList>
            <person name="Li X."/>
            <person name="Fan D."/>
            <person name="Zhang W."/>
            <person name="Liu G."/>
            <person name="Zhang L."/>
            <person name="Zhao L."/>
            <person name="Fang X."/>
            <person name="Chen L."/>
            <person name="Dong Y."/>
            <person name="Chen Y."/>
            <person name="Ding Y."/>
            <person name="Zhao R."/>
            <person name="Feng M."/>
            <person name="Zhu Y."/>
            <person name="Feng Y."/>
            <person name="Jiang X."/>
            <person name="Zhu D."/>
            <person name="Xiang H."/>
            <person name="Feng X."/>
            <person name="Li S."/>
            <person name="Wang J."/>
            <person name="Zhang G."/>
            <person name="Kronforst M.R."/>
            <person name="Wang W."/>
        </authorList>
    </citation>
    <scope>NUCLEOTIDE SEQUENCE [LARGE SCALE GENOMIC DNA]</scope>
    <source>
        <strain evidence="3">Ya'a_city_454_Px</strain>
        <tissue evidence="3">Whole body</tissue>
    </source>
</reference>
<protein>
    <recommendedName>
        <fullName evidence="5">SAM domain-containing protein</fullName>
    </recommendedName>
</protein>
<proteinExistence type="predicted"/>
<organism evidence="3 4">
    <name type="scientific">Papilio xuthus</name>
    <name type="common">Asian swallowtail butterfly</name>
    <dbReference type="NCBI Taxonomy" id="66420"/>
    <lineage>
        <taxon>Eukaryota</taxon>
        <taxon>Metazoa</taxon>
        <taxon>Ecdysozoa</taxon>
        <taxon>Arthropoda</taxon>
        <taxon>Hexapoda</taxon>
        <taxon>Insecta</taxon>
        <taxon>Pterygota</taxon>
        <taxon>Neoptera</taxon>
        <taxon>Endopterygota</taxon>
        <taxon>Lepidoptera</taxon>
        <taxon>Glossata</taxon>
        <taxon>Ditrysia</taxon>
        <taxon>Papilionoidea</taxon>
        <taxon>Papilionidae</taxon>
        <taxon>Papilioninae</taxon>
        <taxon>Papilio</taxon>
    </lineage>
</organism>
<evidence type="ECO:0000256" key="1">
    <source>
        <dbReference type="SAM" id="Coils"/>
    </source>
</evidence>
<feature type="region of interest" description="Disordered" evidence="2">
    <location>
        <begin position="153"/>
        <end position="173"/>
    </location>
</feature>
<dbReference type="InterPro" id="IPR013761">
    <property type="entry name" value="SAM/pointed_sf"/>
</dbReference>
<gene>
    <name evidence="3" type="ORF">RR46_12662</name>
</gene>
<feature type="coiled-coil region" evidence="1">
    <location>
        <begin position="548"/>
        <end position="659"/>
    </location>
</feature>
<keyword evidence="4" id="KW-1185">Reference proteome</keyword>
<feature type="coiled-coil region" evidence="1">
    <location>
        <begin position="754"/>
        <end position="782"/>
    </location>
</feature>